<evidence type="ECO:0000259" key="5">
    <source>
        <dbReference type="PROSITE" id="PS50893"/>
    </source>
</evidence>
<evidence type="ECO:0000256" key="2">
    <source>
        <dbReference type="ARBA" id="ARBA00022448"/>
    </source>
</evidence>
<dbReference type="InterPro" id="IPR003593">
    <property type="entry name" value="AAA+_ATPase"/>
</dbReference>
<dbReference type="PROSITE" id="PS00211">
    <property type="entry name" value="ABC_TRANSPORTER_1"/>
    <property type="match status" value="1"/>
</dbReference>
<name>X1GXJ1_9ZZZZ</name>
<dbReference type="Pfam" id="PF00005">
    <property type="entry name" value="ABC_tran"/>
    <property type="match status" value="1"/>
</dbReference>
<dbReference type="GO" id="GO:0005524">
    <property type="term" value="F:ATP binding"/>
    <property type="evidence" value="ECO:0007669"/>
    <property type="project" value="UniProtKB-KW"/>
</dbReference>
<proteinExistence type="inferred from homology"/>
<dbReference type="InterPro" id="IPR003439">
    <property type="entry name" value="ABC_transporter-like_ATP-bd"/>
</dbReference>
<comment type="caution">
    <text evidence="6">The sequence shown here is derived from an EMBL/GenBank/DDBJ whole genome shotgun (WGS) entry which is preliminary data.</text>
</comment>
<dbReference type="EMBL" id="BARU01031636">
    <property type="protein sequence ID" value="GAH62621.1"/>
    <property type="molecule type" value="Genomic_DNA"/>
</dbReference>
<evidence type="ECO:0000256" key="1">
    <source>
        <dbReference type="ARBA" id="ARBA00005417"/>
    </source>
</evidence>
<evidence type="ECO:0000256" key="3">
    <source>
        <dbReference type="ARBA" id="ARBA00022741"/>
    </source>
</evidence>
<dbReference type="PROSITE" id="PS50893">
    <property type="entry name" value="ABC_TRANSPORTER_2"/>
    <property type="match status" value="1"/>
</dbReference>
<dbReference type="InterPro" id="IPR027417">
    <property type="entry name" value="P-loop_NTPase"/>
</dbReference>
<dbReference type="GO" id="GO:0016887">
    <property type="term" value="F:ATP hydrolysis activity"/>
    <property type="evidence" value="ECO:0007669"/>
    <property type="project" value="InterPro"/>
</dbReference>
<comment type="similarity">
    <text evidence="1">Belongs to the ABC transporter superfamily.</text>
</comment>
<keyword evidence="3" id="KW-0547">Nucleotide-binding</keyword>
<feature type="domain" description="ABC transporter" evidence="5">
    <location>
        <begin position="1"/>
        <end position="218"/>
    </location>
</feature>
<evidence type="ECO:0000256" key="4">
    <source>
        <dbReference type="ARBA" id="ARBA00022840"/>
    </source>
</evidence>
<dbReference type="PANTHER" id="PTHR42711:SF5">
    <property type="entry name" value="ABC TRANSPORTER ATP-BINDING PROTEIN NATA"/>
    <property type="match status" value="1"/>
</dbReference>
<gene>
    <name evidence="6" type="ORF">S03H2_50010</name>
</gene>
<dbReference type="SMART" id="SM00382">
    <property type="entry name" value="AAA"/>
    <property type="match status" value="1"/>
</dbReference>
<feature type="non-terminal residue" evidence="6">
    <location>
        <position position="262"/>
    </location>
</feature>
<keyword evidence="4" id="KW-0067">ATP-binding</keyword>
<dbReference type="SUPFAM" id="SSF52540">
    <property type="entry name" value="P-loop containing nucleoside triphosphate hydrolases"/>
    <property type="match status" value="1"/>
</dbReference>
<dbReference type="PANTHER" id="PTHR42711">
    <property type="entry name" value="ABC TRANSPORTER ATP-BINDING PROTEIN"/>
    <property type="match status" value="1"/>
</dbReference>
<sequence>VAIKDISLEIEEGKIIGYLGPNGSGKTTTINILSTSIPQTSGEAYIYDYKVGKDNNEIRKIISVVPQKTSVNWFLTVYQNIEVFASILNYSKKEGNELIHTLLDRFDLKEYLNQPLDDLSGGQIKRVELVRALLYKPKILFVDEPTIGLDPIGVEMLVSYFKKLSSEGTTIFLATNEISSVEHILDEIVFIYRGRLISHTHYEDFLCKYGGIRKVKIDYEGKLDDKIINFLKAENKIKIKELNPLQFEISSSYADLLLPQIQ</sequence>
<reference evidence="6" key="1">
    <citation type="journal article" date="2014" name="Front. Microbiol.">
        <title>High frequency of phylogenetically diverse reductive dehalogenase-homologous genes in deep subseafloor sedimentary metagenomes.</title>
        <authorList>
            <person name="Kawai M."/>
            <person name="Futagami T."/>
            <person name="Toyoda A."/>
            <person name="Takaki Y."/>
            <person name="Nishi S."/>
            <person name="Hori S."/>
            <person name="Arai W."/>
            <person name="Tsubouchi T."/>
            <person name="Morono Y."/>
            <person name="Uchiyama I."/>
            <person name="Ito T."/>
            <person name="Fujiyama A."/>
            <person name="Inagaki F."/>
            <person name="Takami H."/>
        </authorList>
    </citation>
    <scope>NUCLEOTIDE SEQUENCE</scope>
    <source>
        <strain evidence="6">Expedition CK06-06</strain>
    </source>
</reference>
<dbReference type="Gene3D" id="3.40.50.300">
    <property type="entry name" value="P-loop containing nucleotide triphosphate hydrolases"/>
    <property type="match status" value="1"/>
</dbReference>
<dbReference type="AlphaFoldDB" id="X1GXJ1"/>
<protein>
    <recommendedName>
        <fullName evidence="5">ABC transporter domain-containing protein</fullName>
    </recommendedName>
</protein>
<accession>X1GXJ1</accession>
<feature type="non-terminal residue" evidence="6">
    <location>
        <position position="1"/>
    </location>
</feature>
<organism evidence="6">
    <name type="scientific">marine sediment metagenome</name>
    <dbReference type="NCBI Taxonomy" id="412755"/>
    <lineage>
        <taxon>unclassified sequences</taxon>
        <taxon>metagenomes</taxon>
        <taxon>ecological metagenomes</taxon>
    </lineage>
</organism>
<dbReference type="InterPro" id="IPR017871">
    <property type="entry name" value="ABC_transporter-like_CS"/>
</dbReference>
<keyword evidence="2" id="KW-0813">Transport</keyword>
<dbReference type="InterPro" id="IPR050763">
    <property type="entry name" value="ABC_transporter_ATP-binding"/>
</dbReference>
<evidence type="ECO:0000313" key="6">
    <source>
        <dbReference type="EMBL" id="GAH62621.1"/>
    </source>
</evidence>